<keyword evidence="1" id="KW-0677">Repeat</keyword>
<dbReference type="AlphaFoldDB" id="A0AAV7JEP6"/>
<evidence type="ECO:0000313" key="5">
    <source>
        <dbReference type="Proteomes" id="UP001165289"/>
    </source>
</evidence>
<organism evidence="4 5">
    <name type="scientific">Oopsacas minuta</name>
    <dbReference type="NCBI Taxonomy" id="111878"/>
    <lineage>
        <taxon>Eukaryota</taxon>
        <taxon>Metazoa</taxon>
        <taxon>Porifera</taxon>
        <taxon>Hexactinellida</taxon>
        <taxon>Hexasterophora</taxon>
        <taxon>Lyssacinosida</taxon>
        <taxon>Leucopsacidae</taxon>
        <taxon>Oopsacas</taxon>
    </lineage>
</organism>
<evidence type="ECO:0000256" key="3">
    <source>
        <dbReference type="SAM" id="Coils"/>
    </source>
</evidence>
<dbReference type="Pfam" id="PF01436">
    <property type="entry name" value="NHL"/>
    <property type="match status" value="1"/>
</dbReference>
<evidence type="ECO:0000256" key="1">
    <source>
        <dbReference type="ARBA" id="ARBA00022737"/>
    </source>
</evidence>
<dbReference type="PROSITE" id="PS51125">
    <property type="entry name" value="NHL"/>
    <property type="match status" value="1"/>
</dbReference>
<dbReference type="GO" id="GO:0061630">
    <property type="term" value="F:ubiquitin protein ligase activity"/>
    <property type="evidence" value="ECO:0007669"/>
    <property type="project" value="TreeGrafter"/>
</dbReference>
<dbReference type="GO" id="GO:0008270">
    <property type="term" value="F:zinc ion binding"/>
    <property type="evidence" value="ECO:0007669"/>
    <property type="project" value="UniProtKB-KW"/>
</dbReference>
<protein>
    <submittedName>
        <fullName evidence="4">Uncharacterized protein</fullName>
    </submittedName>
</protein>
<feature type="coiled-coil region" evidence="3">
    <location>
        <begin position="61"/>
        <end position="108"/>
    </location>
</feature>
<gene>
    <name evidence="4" type="ORF">LOD99_12197</name>
</gene>
<dbReference type="InterPro" id="IPR011042">
    <property type="entry name" value="6-blade_b-propeller_TolB-like"/>
</dbReference>
<name>A0AAV7JEP6_9METZ</name>
<accession>A0AAV7JEP6</accession>
<reference evidence="4 5" key="1">
    <citation type="journal article" date="2023" name="BMC Biol.">
        <title>The compact genome of the sponge Oopsacas minuta (Hexactinellida) is lacking key metazoan core genes.</title>
        <authorList>
            <person name="Santini S."/>
            <person name="Schenkelaars Q."/>
            <person name="Jourda C."/>
            <person name="Duchesne M."/>
            <person name="Belahbib H."/>
            <person name="Rocher C."/>
            <person name="Selva M."/>
            <person name="Riesgo A."/>
            <person name="Vervoort M."/>
            <person name="Leys S.P."/>
            <person name="Kodjabachian L."/>
            <person name="Le Bivic A."/>
            <person name="Borchiellini C."/>
            <person name="Claverie J.M."/>
            <person name="Renard E."/>
        </authorList>
    </citation>
    <scope>NUCLEOTIDE SEQUENCE [LARGE SCALE GENOMIC DNA]</scope>
    <source>
        <strain evidence="4">SPO-2</strain>
    </source>
</reference>
<evidence type="ECO:0000256" key="2">
    <source>
        <dbReference type="PROSITE-ProRule" id="PRU00504"/>
    </source>
</evidence>
<feature type="repeat" description="NHL" evidence="2">
    <location>
        <begin position="224"/>
        <end position="267"/>
    </location>
</feature>
<evidence type="ECO:0000313" key="4">
    <source>
        <dbReference type="EMBL" id="KAI6647200.1"/>
    </source>
</evidence>
<keyword evidence="5" id="KW-1185">Reference proteome</keyword>
<proteinExistence type="predicted"/>
<dbReference type="CDD" id="cd05819">
    <property type="entry name" value="NHL"/>
    <property type="match status" value="1"/>
</dbReference>
<dbReference type="InterPro" id="IPR050952">
    <property type="entry name" value="TRIM-NHL_E3_ligases"/>
</dbReference>
<keyword evidence="3" id="KW-0175">Coiled coil</keyword>
<sequence length="402" mass="45520">MAARYPGLEAPLVMDPTEASINNTFDRLVLCLNDRRVQLINEFKQKQKDRQAAETVRIKSLEELSNAKANLQAEMKQNLLHSMRENMMKEIETKIKQLEVNMKETEVLFDCNAQKLEEAISVLGKLVEREIISTPNYPALLQPSISVGKRFCVEGIAYDETSQRIYVADGSICVFSITGEYIDEFFLGQVNIPTGIAISGEDIYITDTGLHCIFRYKLPNFNLITKVGKKGSGKREFDFPNSITIAPSKDVFITDSNNNRVVVMTPQLKDKQYITHSTMTKPSDLKFLDNKVYILSSTDNPCLHVFNSTGEKLRSFISCGKQGNEQVRNCYSFCFDKKQNIIMGDCYAENIKVFSQEGSLLHTLGDTQEEDKRITPWSIVVTNDNKIICTSFGTKFGLHIFC</sequence>
<dbReference type="InterPro" id="IPR001258">
    <property type="entry name" value="NHL_repeat"/>
</dbReference>
<dbReference type="PANTHER" id="PTHR24104">
    <property type="entry name" value="E3 UBIQUITIN-PROTEIN LIGASE NHLRC1-RELATED"/>
    <property type="match status" value="1"/>
</dbReference>
<dbReference type="SUPFAM" id="SSF63829">
    <property type="entry name" value="Calcium-dependent phosphotriesterase"/>
    <property type="match status" value="1"/>
</dbReference>
<dbReference type="GO" id="GO:0000209">
    <property type="term" value="P:protein polyubiquitination"/>
    <property type="evidence" value="ECO:0007669"/>
    <property type="project" value="TreeGrafter"/>
</dbReference>
<dbReference type="PANTHER" id="PTHR24104:SF25">
    <property type="entry name" value="PROTEIN LIN-41"/>
    <property type="match status" value="1"/>
</dbReference>
<dbReference type="EMBL" id="JAKMXF010000343">
    <property type="protein sequence ID" value="KAI6647200.1"/>
    <property type="molecule type" value="Genomic_DNA"/>
</dbReference>
<dbReference type="GO" id="GO:0043161">
    <property type="term" value="P:proteasome-mediated ubiquitin-dependent protein catabolic process"/>
    <property type="evidence" value="ECO:0007669"/>
    <property type="project" value="TreeGrafter"/>
</dbReference>
<dbReference type="Proteomes" id="UP001165289">
    <property type="component" value="Unassembled WGS sequence"/>
</dbReference>
<comment type="caution">
    <text evidence="4">The sequence shown here is derived from an EMBL/GenBank/DDBJ whole genome shotgun (WGS) entry which is preliminary data.</text>
</comment>
<dbReference type="Gene3D" id="2.120.10.30">
    <property type="entry name" value="TolB, C-terminal domain"/>
    <property type="match status" value="1"/>
</dbReference>